<dbReference type="CDD" id="cd00326">
    <property type="entry name" value="alpha_CA"/>
    <property type="match status" value="1"/>
</dbReference>
<evidence type="ECO:0000259" key="5">
    <source>
        <dbReference type="PROSITE" id="PS51144"/>
    </source>
</evidence>
<evidence type="ECO:0000256" key="1">
    <source>
        <dbReference type="ARBA" id="ARBA00010718"/>
    </source>
</evidence>
<organism evidence="6 7">
    <name type="scientific">Steinernema glaseri</name>
    <dbReference type="NCBI Taxonomy" id="37863"/>
    <lineage>
        <taxon>Eukaryota</taxon>
        <taxon>Metazoa</taxon>
        <taxon>Ecdysozoa</taxon>
        <taxon>Nematoda</taxon>
        <taxon>Chromadorea</taxon>
        <taxon>Rhabditida</taxon>
        <taxon>Tylenchina</taxon>
        <taxon>Panagrolaimomorpha</taxon>
        <taxon>Strongyloidoidea</taxon>
        <taxon>Steinernematidae</taxon>
        <taxon>Steinernema</taxon>
    </lineage>
</organism>
<reference evidence="7" key="1">
    <citation type="submission" date="2016-11" db="UniProtKB">
        <authorList>
            <consortium name="WormBaseParasite"/>
        </authorList>
    </citation>
    <scope>IDENTIFICATION</scope>
</reference>
<keyword evidence="3 4" id="KW-0862">Zinc</keyword>
<dbReference type="Pfam" id="PF00194">
    <property type="entry name" value="Carb_anhydrase"/>
    <property type="match status" value="1"/>
</dbReference>
<dbReference type="GO" id="GO:0004089">
    <property type="term" value="F:carbonate dehydratase activity"/>
    <property type="evidence" value="ECO:0007669"/>
    <property type="project" value="UniProtKB-UniRule"/>
</dbReference>
<comment type="cofactor">
    <cofactor evidence="4">
        <name>Zn(2+)</name>
        <dbReference type="ChEBI" id="CHEBI:29105"/>
    </cofactor>
</comment>
<dbReference type="EC" id="4.2.1.1" evidence="4"/>
<dbReference type="Proteomes" id="UP000095287">
    <property type="component" value="Unplaced"/>
</dbReference>
<evidence type="ECO:0000313" key="7">
    <source>
        <dbReference type="WBParaSite" id="L893_g21128.t1"/>
    </source>
</evidence>
<protein>
    <recommendedName>
        <fullName evidence="4">Carbonic anhydrase</fullName>
        <ecNumber evidence="4">4.2.1.1</ecNumber>
    </recommendedName>
</protein>
<comment type="similarity">
    <text evidence="1 4">Belongs to the alpha-carbonic anhydrase family.</text>
</comment>
<evidence type="ECO:0000313" key="6">
    <source>
        <dbReference type="Proteomes" id="UP000095287"/>
    </source>
</evidence>
<dbReference type="Gene3D" id="3.10.200.10">
    <property type="entry name" value="Alpha carbonic anhydrase"/>
    <property type="match status" value="1"/>
</dbReference>
<dbReference type="InterPro" id="IPR036398">
    <property type="entry name" value="CA_dom_sf"/>
</dbReference>
<keyword evidence="4" id="KW-0456">Lyase</keyword>
<dbReference type="WBParaSite" id="L893_g21128.t1">
    <property type="protein sequence ID" value="L893_g21128.t1"/>
    <property type="gene ID" value="L893_g21128"/>
</dbReference>
<sequence length="347" mass="38564">MHFPAPRPEAFPPAANSVVFRQAIFLISASVLSGNHAVTVLTPNLLSTATERRKSLVLGDDDWGYKDENGPHKWQGVCAEGFRQSPIDIRSIDVDYALLPKVHFVHYHRSGSIALINNGHSITATGFDQWEENQPYIYGGGLSHKYKLAQFHLHWAQKNEQGSEHTLGSLSYPVEVHFVHVKEGNTLNQSLTEPDGIAVVAVFLTIGNDGTGMSMLDASLKNVVNYRDTSVIQGYRPRALLPDHTETFYRYDGSLTTPGCQESVIWTILAEPVSITEAQLNSLRRIRDPNQEPFNYNNRPVQPLNGRRILYRPGTFDRAHLCGEKSAATQSLLGALFVAVGAFLLHH</sequence>
<dbReference type="SUPFAM" id="SSF51069">
    <property type="entry name" value="Carbonic anhydrase"/>
    <property type="match status" value="1"/>
</dbReference>
<evidence type="ECO:0000256" key="4">
    <source>
        <dbReference type="RuleBase" id="RU367011"/>
    </source>
</evidence>
<dbReference type="GO" id="GO:0005737">
    <property type="term" value="C:cytoplasm"/>
    <property type="evidence" value="ECO:0007669"/>
    <property type="project" value="TreeGrafter"/>
</dbReference>
<accession>A0A1I7YYY9</accession>
<dbReference type="InterPro" id="IPR001148">
    <property type="entry name" value="CA_dom"/>
</dbReference>
<name>A0A1I7YYY9_9BILA</name>
<dbReference type="PANTHER" id="PTHR18952">
    <property type="entry name" value="CARBONIC ANHYDRASE"/>
    <property type="match status" value="1"/>
</dbReference>
<comment type="function">
    <text evidence="4">Reversible hydration of carbon dioxide.</text>
</comment>
<keyword evidence="2 4" id="KW-0479">Metal-binding</keyword>
<dbReference type="GO" id="GO:0008270">
    <property type="term" value="F:zinc ion binding"/>
    <property type="evidence" value="ECO:0007669"/>
    <property type="project" value="UniProtKB-UniRule"/>
</dbReference>
<dbReference type="PROSITE" id="PS51144">
    <property type="entry name" value="ALPHA_CA_2"/>
    <property type="match status" value="1"/>
</dbReference>
<dbReference type="InterPro" id="IPR023561">
    <property type="entry name" value="Carbonic_anhydrase_a-class"/>
</dbReference>
<dbReference type="SMART" id="SM01057">
    <property type="entry name" value="Carb_anhydrase"/>
    <property type="match status" value="1"/>
</dbReference>
<comment type="catalytic activity">
    <reaction evidence="4">
        <text>hydrogencarbonate + H(+) = CO2 + H2O</text>
        <dbReference type="Rhea" id="RHEA:10748"/>
        <dbReference type="ChEBI" id="CHEBI:15377"/>
        <dbReference type="ChEBI" id="CHEBI:15378"/>
        <dbReference type="ChEBI" id="CHEBI:16526"/>
        <dbReference type="ChEBI" id="CHEBI:17544"/>
        <dbReference type="EC" id="4.2.1.1"/>
    </reaction>
</comment>
<dbReference type="PANTHER" id="PTHR18952:SF250">
    <property type="entry name" value="CARBONIC ANHYDRASE 5-RELATED"/>
    <property type="match status" value="1"/>
</dbReference>
<dbReference type="InterPro" id="IPR018338">
    <property type="entry name" value="Carbonic_anhydrase_a-class_CS"/>
</dbReference>
<evidence type="ECO:0000256" key="2">
    <source>
        <dbReference type="ARBA" id="ARBA00022723"/>
    </source>
</evidence>
<keyword evidence="6" id="KW-1185">Reference proteome</keyword>
<feature type="domain" description="Alpha-carbonic anhydrase" evidence="5">
    <location>
        <begin position="61"/>
        <end position="313"/>
    </location>
</feature>
<proteinExistence type="inferred from homology"/>
<evidence type="ECO:0000256" key="3">
    <source>
        <dbReference type="ARBA" id="ARBA00022833"/>
    </source>
</evidence>
<dbReference type="PROSITE" id="PS00162">
    <property type="entry name" value="ALPHA_CA_1"/>
    <property type="match status" value="1"/>
</dbReference>
<dbReference type="AlphaFoldDB" id="A0A1I7YYY9"/>